<evidence type="ECO:0000256" key="1">
    <source>
        <dbReference type="ARBA" id="ARBA00022500"/>
    </source>
</evidence>
<dbReference type="Pfam" id="PF03975">
    <property type="entry name" value="CheD"/>
    <property type="match status" value="1"/>
</dbReference>
<dbReference type="Gene3D" id="3.30.1330.200">
    <property type="match status" value="1"/>
</dbReference>
<evidence type="ECO:0000256" key="2">
    <source>
        <dbReference type="ARBA" id="ARBA00022801"/>
    </source>
</evidence>
<keyword evidence="4" id="KW-1185">Reference proteome</keyword>
<dbReference type="InterPro" id="IPR011324">
    <property type="entry name" value="Cytotoxic_necrot_fac-like_cat"/>
</dbReference>
<dbReference type="PANTHER" id="PTHR35147">
    <property type="entry name" value="CHEMORECEPTOR GLUTAMINE DEAMIDASE CHED-RELATED"/>
    <property type="match status" value="1"/>
</dbReference>
<dbReference type="PANTHER" id="PTHR35147:SF1">
    <property type="entry name" value="CHEMORECEPTOR GLUTAMINE DEAMIDASE CHED-RELATED"/>
    <property type="match status" value="1"/>
</dbReference>
<dbReference type="GO" id="GO:0050568">
    <property type="term" value="F:protein-glutamine glutaminase activity"/>
    <property type="evidence" value="ECO:0007669"/>
    <property type="project" value="InterPro"/>
</dbReference>
<comment type="caution">
    <text evidence="3">The sequence shown here is derived from an EMBL/GenBank/DDBJ whole genome shotgun (WGS) entry which is preliminary data.</text>
</comment>
<keyword evidence="1" id="KW-0145">Chemotaxis</keyword>
<dbReference type="Proteomes" id="UP000295726">
    <property type="component" value="Unassembled WGS sequence"/>
</dbReference>
<dbReference type="EMBL" id="SLZZ01000001">
    <property type="protein sequence ID" value="TCS82796.1"/>
    <property type="molecule type" value="Genomic_DNA"/>
</dbReference>
<proteinExistence type="predicted"/>
<evidence type="ECO:0000313" key="4">
    <source>
        <dbReference type="Proteomes" id="UP000295726"/>
    </source>
</evidence>
<organism evidence="3 4">
    <name type="scientific">Muricomes intestini</name>
    <dbReference type="NCBI Taxonomy" id="1796634"/>
    <lineage>
        <taxon>Bacteria</taxon>
        <taxon>Bacillati</taxon>
        <taxon>Bacillota</taxon>
        <taxon>Clostridia</taxon>
        <taxon>Lachnospirales</taxon>
        <taxon>Lachnospiraceae</taxon>
        <taxon>Muricomes</taxon>
    </lineage>
</organism>
<keyword evidence="2" id="KW-0378">Hydrolase</keyword>
<dbReference type="AlphaFoldDB" id="A0A4R3KHL2"/>
<sequence length="112" mass="12375">MNKEITVGIADMKLLRQEGTLITYALGSCIGISFYDPMIKLTALLHIMLPMSPEKEISQVFKFADTGIQETLRRMSVFGGIKSRYICKIAGGARMFEVLGNSSLANIGERNI</sequence>
<reference evidence="3 4" key="1">
    <citation type="submission" date="2019-03" db="EMBL/GenBank/DDBJ databases">
        <title>Genomic Encyclopedia of Type Strains, Phase IV (KMG-IV): sequencing the most valuable type-strain genomes for metagenomic binning, comparative biology and taxonomic classification.</title>
        <authorList>
            <person name="Goeker M."/>
        </authorList>
    </citation>
    <scope>NUCLEOTIDE SEQUENCE [LARGE SCALE GENOMIC DNA]</scope>
    <source>
        <strain evidence="3 4">DSM 29489</strain>
    </source>
</reference>
<dbReference type="InterPro" id="IPR038592">
    <property type="entry name" value="CheD-like_sf"/>
</dbReference>
<dbReference type="PROSITE" id="PS51257">
    <property type="entry name" value="PROKAR_LIPOPROTEIN"/>
    <property type="match status" value="1"/>
</dbReference>
<protein>
    <submittedName>
        <fullName evidence="3">Chemotaxis protein CheD</fullName>
    </submittedName>
</protein>
<name>A0A4R3KHL2_9FIRM</name>
<dbReference type="SUPFAM" id="SSF64438">
    <property type="entry name" value="CNF1/YfiH-like putative cysteine hydrolases"/>
    <property type="match status" value="1"/>
</dbReference>
<dbReference type="GO" id="GO:0006935">
    <property type="term" value="P:chemotaxis"/>
    <property type="evidence" value="ECO:0007669"/>
    <property type="project" value="UniProtKB-KW"/>
</dbReference>
<evidence type="ECO:0000313" key="3">
    <source>
        <dbReference type="EMBL" id="TCS82796.1"/>
    </source>
</evidence>
<dbReference type="InterPro" id="IPR005659">
    <property type="entry name" value="Chemorcpt_Glu_NH3ase_CheD"/>
</dbReference>
<dbReference type="CDD" id="cd16352">
    <property type="entry name" value="CheD"/>
    <property type="match status" value="1"/>
</dbReference>
<accession>A0A4R3KHL2</accession>
<gene>
    <name evidence="3" type="ORF">EDD59_101205</name>
</gene>